<feature type="domain" description="Tyrosine specific protein phosphatases" evidence="7">
    <location>
        <begin position="136"/>
        <end position="193"/>
    </location>
</feature>
<keyword evidence="4" id="KW-0904">Protein phosphatase</keyword>
<dbReference type="Proteomes" id="UP000030758">
    <property type="component" value="Unassembled WGS sequence"/>
</dbReference>
<evidence type="ECO:0000259" key="7">
    <source>
        <dbReference type="PROSITE" id="PS50056"/>
    </source>
</evidence>
<proteinExistence type="inferred from homology"/>
<evidence type="ECO:0000256" key="5">
    <source>
        <dbReference type="SAM" id="MobiDB-lite"/>
    </source>
</evidence>
<dbReference type="Pfam" id="PF00782">
    <property type="entry name" value="DSPc"/>
    <property type="match status" value="1"/>
</dbReference>
<evidence type="ECO:0000256" key="3">
    <source>
        <dbReference type="ARBA" id="ARBA00022801"/>
    </source>
</evidence>
<evidence type="ECO:0000259" key="6">
    <source>
        <dbReference type="PROSITE" id="PS50054"/>
    </source>
</evidence>
<name>A0A085NL23_9BILA</name>
<dbReference type="InterPro" id="IPR029021">
    <property type="entry name" value="Prot-tyrosine_phosphatase-like"/>
</dbReference>
<dbReference type="GO" id="GO:0005737">
    <property type="term" value="C:cytoplasm"/>
    <property type="evidence" value="ECO:0007669"/>
    <property type="project" value="TreeGrafter"/>
</dbReference>
<feature type="compositionally biased region" description="Polar residues" evidence="5">
    <location>
        <begin position="343"/>
        <end position="354"/>
    </location>
</feature>
<dbReference type="SMART" id="SM00195">
    <property type="entry name" value="DSPc"/>
    <property type="match status" value="1"/>
</dbReference>
<dbReference type="FunFam" id="3.90.190.10:FF:000208">
    <property type="entry name" value="Vh5 dual specificity phosphatase, putative"/>
    <property type="match status" value="1"/>
</dbReference>
<sequence>MMVAGNDLELAEPPKKKPERPCGLMSVPTRFCRGVTSTEDGDVDKDDAESTSWAPLASLSQPCLPVSNLGPTKILPFLYLGSQQDAMDEDLLKKHRIDYVLNMSVASPKPDFLQEEHFLRIPVNDSYSEKLLPYFDQAFRFVDKVRNTNANVLVHCLAGISRSPTLVIACVMRYLRMSSEEAYRYVKDKRPSISPNFNFLGQLLEFEKNLKSISLADDNDDSHFVGLPPFSTPVDQSKHCRSGLRAKFGTLRTGCTSKKPIESHGASEDVQLPAFPSFNVSRFPSLRLMKFSSGGSSSSRVSAKSSGTFGLGSVARKWSIERHLRRQQPAKEMPRADTKSDWTRSGTQSGTAVLSSLGPSKSFLGLGSLCARKKLPEELPSPSTELSKLSFNTSSDLFDCEDSEFVSASSSIDSSHSCSSSYVSLSSACNPTFVTAEETFEKKFAGEPSIIGTRHFEHTFMDAEELLTGPCSKSAASDGVTGISVKNPMFQCGFDRLSKLTEKVERPRQLRSTMAGKGPHEKTRFVPTVVVCPWMKNVQGNSKSLYSPARDKVGVNCRNSSSAAETWIFSAFSHKVRQIMHKRASWPRTLSCVPEFVSKSAAGLSSDSQMVQPRGLPSVSKSDHMLICRTRDDRHLTLSGNVEGERSGYKDCCSCLEPEADSCGSSSSLEIAVS</sequence>
<feature type="domain" description="Tyrosine-protein phosphatase" evidence="6">
    <location>
        <begin position="70"/>
        <end position="212"/>
    </location>
</feature>
<dbReference type="PROSITE" id="PS50056">
    <property type="entry name" value="TYR_PHOSPHATASE_2"/>
    <property type="match status" value="1"/>
</dbReference>
<dbReference type="GO" id="GO:0017017">
    <property type="term" value="F:MAP kinase tyrosine/serine/threonine phosphatase activity"/>
    <property type="evidence" value="ECO:0007669"/>
    <property type="project" value="TreeGrafter"/>
</dbReference>
<evidence type="ECO:0000256" key="1">
    <source>
        <dbReference type="ARBA" id="ARBA00008601"/>
    </source>
</evidence>
<dbReference type="EMBL" id="KL367490">
    <property type="protein sequence ID" value="KFD70169.1"/>
    <property type="molecule type" value="Genomic_DNA"/>
</dbReference>
<dbReference type="SUPFAM" id="SSF52799">
    <property type="entry name" value="(Phosphotyrosine protein) phosphatases II"/>
    <property type="match status" value="1"/>
</dbReference>
<dbReference type="GO" id="GO:0033550">
    <property type="term" value="F:MAP kinase tyrosine phosphatase activity"/>
    <property type="evidence" value="ECO:0007669"/>
    <property type="project" value="TreeGrafter"/>
</dbReference>
<evidence type="ECO:0000313" key="8">
    <source>
        <dbReference type="EMBL" id="KFD70169.1"/>
    </source>
</evidence>
<dbReference type="PANTHER" id="PTHR10159:SF533">
    <property type="entry name" value="TYROSINE-PROTEIN PHOSPHATASE VHP-1"/>
    <property type="match status" value="1"/>
</dbReference>
<dbReference type="PROSITE" id="PS50054">
    <property type="entry name" value="TYR_PHOSPHATASE_DUAL"/>
    <property type="match status" value="1"/>
</dbReference>
<feature type="region of interest" description="Disordered" evidence="5">
    <location>
        <begin position="1"/>
        <end position="23"/>
    </location>
</feature>
<accession>A0A085NL23</accession>
<dbReference type="PROSITE" id="PS00383">
    <property type="entry name" value="TYR_PHOSPHATASE_1"/>
    <property type="match status" value="1"/>
</dbReference>
<dbReference type="InterPro" id="IPR020422">
    <property type="entry name" value="TYR_PHOSPHATASE_DUAL_dom"/>
</dbReference>
<evidence type="ECO:0000256" key="4">
    <source>
        <dbReference type="ARBA" id="ARBA00022912"/>
    </source>
</evidence>
<reference evidence="8" key="1">
    <citation type="journal article" date="2014" name="Nat. Genet.">
        <title>Genome and transcriptome of the porcine whipworm Trichuris suis.</title>
        <authorList>
            <person name="Jex A.R."/>
            <person name="Nejsum P."/>
            <person name="Schwarz E.M."/>
            <person name="Hu L."/>
            <person name="Young N.D."/>
            <person name="Hall R.S."/>
            <person name="Korhonen P.K."/>
            <person name="Liao S."/>
            <person name="Thamsborg S."/>
            <person name="Xia J."/>
            <person name="Xu P."/>
            <person name="Wang S."/>
            <person name="Scheerlinck J.P."/>
            <person name="Hofmann A."/>
            <person name="Sternberg P.W."/>
            <person name="Wang J."/>
            <person name="Gasser R.B."/>
        </authorList>
    </citation>
    <scope>NUCLEOTIDE SEQUENCE [LARGE SCALE GENOMIC DNA]</scope>
    <source>
        <strain evidence="8">DCEP-RM93F</strain>
    </source>
</reference>
<protein>
    <recommendedName>
        <fullName evidence="2">protein-tyrosine-phosphatase</fullName>
        <ecNumber evidence="2">3.1.3.48</ecNumber>
    </recommendedName>
</protein>
<dbReference type="CDD" id="cd14568">
    <property type="entry name" value="DSP_MKP_classIII"/>
    <property type="match status" value="1"/>
</dbReference>
<dbReference type="GO" id="GO:0043409">
    <property type="term" value="P:negative regulation of MAPK cascade"/>
    <property type="evidence" value="ECO:0007669"/>
    <property type="project" value="TreeGrafter"/>
</dbReference>
<gene>
    <name evidence="8" type="ORF">M514_09549</name>
</gene>
<organism evidence="8">
    <name type="scientific">Trichuris suis</name>
    <name type="common">pig whipworm</name>
    <dbReference type="NCBI Taxonomy" id="68888"/>
    <lineage>
        <taxon>Eukaryota</taxon>
        <taxon>Metazoa</taxon>
        <taxon>Ecdysozoa</taxon>
        <taxon>Nematoda</taxon>
        <taxon>Enoplea</taxon>
        <taxon>Dorylaimia</taxon>
        <taxon>Trichinellida</taxon>
        <taxon>Trichuridae</taxon>
        <taxon>Trichuris</taxon>
    </lineage>
</organism>
<dbReference type="GO" id="GO:0008330">
    <property type="term" value="F:protein tyrosine/threonine phosphatase activity"/>
    <property type="evidence" value="ECO:0007669"/>
    <property type="project" value="TreeGrafter"/>
</dbReference>
<keyword evidence="3" id="KW-0378">Hydrolase</keyword>
<dbReference type="InterPro" id="IPR000340">
    <property type="entry name" value="Dual-sp_phosphatase_cat-dom"/>
</dbReference>
<dbReference type="Gene3D" id="3.90.190.10">
    <property type="entry name" value="Protein tyrosine phosphatase superfamily"/>
    <property type="match status" value="1"/>
</dbReference>
<evidence type="ECO:0000256" key="2">
    <source>
        <dbReference type="ARBA" id="ARBA00013064"/>
    </source>
</evidence>
<dbReference type="InterPro" id="IPR000387">
    <property type="entry name" value="Tyr_Pase_dom"/>
</dbReference>
<feature type="region of interest" description="Disordered" evidence="5">
    <location>
        <begin position="325"/>
        <end position="354"/>
    </location>
</feature>
<dbReference type="InterPro" id="IPR016130">
    <property type="entry name" value="Tyr_Pase_AS"/>
</dbReference>
<dbReference type="AlphaFoldDB" id="A0A085NL23"/>
<dbReference type="EC" id="3.1.3.48" evidence="2"/>
<dbReference type="PANTHER" id="PTHR10159">
    <property type="entry name" value="DUAL SPECIFICITY PROTEIN PHOSPHATASE"/>
    <property type="match status" value="1"/>
</dbReference>
<comment type="similarity">
    <text evidence="1">Belongs to the protein-tyrosine phosphatase family. Non-receptor class dual specificity subfamily.</text>
</comment>
<feature type="compositionally biased region" description="Basic and acidic residues" evidence="5">
    <location>
        <begin position="332"/>
        <end position="342"/>
    </location>
</feature>